<dbReference type="InterPro" id="IPR036416">
    <property type="entry name" value="Pept_tRNA_hydro_sf"/>
</dbReference>
<evidence type="ECO:0000256" key="2">
    <source>
        <dbReference type="ARBA" id="ARBA00022555"/>
    </source>
</evidence>
<dbReference type="Gene3D" id="3.40.50.1470">
    <property type="entry name" value="Peptidyl-tRNA hydrolase"/>
    <property type="match status" value="1"/>
</dbReference>
<organism evidence="7 8">
    <name type="scientific">Batrachochytrium dendrobatidis (strain JEL423)</name>
    <dbReference type="NCBI Taxonomy" id="403673"/>
    <lineage>
        <taxon>Eukaryota</taxon>
        <taxon>Fungi</taxon>
        <taxon>Fungi incertae sedis</taxon>
        <taxon>Chytridiomycota</taxon>
        <taxon>Chytridiomycota incertae sedis</taxon>
        <taxon>Chytridiomycetes</taxon>
        <taxon>Rhizophydiales</taxon>
        <taxon>Rhizophydiales incertae sedis</taxon>
        <taxon>Batrachochytrium</taxon>
    </lineage>
</organism>
<dbReference type="AlphaFoldDB" id="A0A177WKL7"/>
<dbReference type="OrthoDB" id="1711136at2759"/>
<comment type="similarity">
    <text evidence="5">Belongs to the PTH family.</text>
</comment>
<feature type="compositionally biased region" description="Polar residues" evidence="6">
    <location>
        <begin position="105"/>
        <end position="142"/>
    </location>
</feature>
<evidence type="ECO:0000256" key="3">
    <source>
        <dbReference type="ARBA" id="ARBA00022801"/>
    </source>
</evidence>
<dbReference type="Proteomes" id="UP000077115">
    <property type="component" value="Unassembled WGS sequence"/>
</dbReference>
<evidence type="ECO:0000313" key="7">
    <source>
        <dbReference type="EMBL" id="OAJ40000.1"/>
    </source>
</evidence>
<reference evidence="7 8" key="2">
    <citation type="submission" date="2016-05" db="EMBL/GenBank/DDBJ databases">
        <title>Lineage-specific infection strategies underlie the spectrum of fungal disease in amphibians.</title>
        <authorList>
            <person name="Cuomo C.A."/>
            <person name="Farrer R.A."/>
            <person name="James T."/>
            <person name="Longcore J."/>
            <person name="Birren B."/>
        </authorList>
    </citation>
    <scope>NUCLEOTIDE SEQUENCE [LARGE SCALE GENOMIC DNA]</scope>
    <source>
        <strain evidence="7 8">JEL423</strain>
    </source>
</reference>
<keyword evidence="4" id="KW-0694">RNA-binding</keyword>
<evidence type="ECO:0000256" key="5">
    <source>
        <dbReference type="ARBA" id="ARBA00038063"/>
    </source>
</evidence>
<dbReference type="PROSITE" id="PS01196">
    <property type="entry name" value="PEPT_TRNA_HYDROL_2"/>
    <property type="match status" value="1"/>
</dbReference>
<dbReference type="PANTHER" id="PTHR17224">
    <property type="entry name" value="PEPTIDYL-TRNA HYDROLASE"/>
    <property type="match status" value="1"/>
</dbReference>
<evidence type="ECO:0000256" key="4">
    <source>
        <dbReference type="ARBA" id="ARBA00022884"/>
    </source>
</evidence>
<dbReference type="VEuPathDB" id="FungiDB:BDEG_23783"/>
<feature type="region of interest" description="Disordered" evidence="6">
    <location>
        <begin position="105"/>
        <end position="146"/>
    </location>
</feature>
<accession>A0A177WKL7</accession>
<protein>
    <recommendedName>
        <fullName evidence="1">peptidyl-tRNA hydrolase</fullName>
        <ecNumber evidence="1">3.1.1.29</ecNumber>
    </recommendedName>
</protein>
<dbReference type="InterPro" id="IPR018171">
    <property type="entry name" value="Pept_tRNA_hydro_CS"/>
</dbReference>
<name>A0A177WKL7_BATDL</name>
<dbReference type="EC" id="3.1.1.29" evidence="1"/>
<dbReference type="SUPFAM" id="SSF53178">
    <property type="entry name" value="Peptidyl-tRNA hydrolase-like"/>
    <property type="match status" value="2"/>
</dbReference>
<evidence type="ECO:0000256" key="1">
    <source>
        <dbReference type="ARBA" id="ARBA00013260"/>
    </source>
</evidence>
<dbReference type="eggNOG" id="KOG2255">
    <property type="taxonomic scope" value="Eukaryota"/>
</dbReference>
<gene>
    <name evidence="7" type="ORF">BDEG_23783</name>
</gene>
<dbReference type="STRING" id="403673.A0A177WKL7"/>
<dbReference type="PANTHER" id="PTHR17224:SF1">
    <property type="entry name" value="PEPTIDYL-TRNA HYDROLASE"/>
    <property type="match status" value="1"/>
</dbReference>
<reference evidence="7 8" key="1">
    <citation type="submission" date="2006-10" db="EMBL/GenBank/DDBJ databases">
        <title>The Genome Sequence of Batrachochytrium dendrobatidis JEL423.</title>
        <authorList>
            <consortium name="The Broad Institute Genome Sequencing Platform"/>
            <person name="Birren B."/>
            <person name="Lander E."/>
            <person name="Galagan J."/>
            <person name="Cuomo C."/>
            <person name="Devon K."/>
            <person name="Jaffe D."/>
            <person name="Butler J."/>
            <person name="Alvarez P."/>
            <person name="Gnerre S."/>
            <person name="Grabherr M."/>
            <person name="Kleber M."/>
            <person name="Mauceli E."/>
            <person name="Brockman W."/>
            <person name="Young S."/>
            <person name="LaButti K."/>
            <person name="Sykes S."/>
            <person name="DeCaprio D."/>
            <person name="Crawford M."/>
            <person name="Koehrsen M."/>
            <person name="Engels R."/>
            <person name="Montgomery P."/>
            <person name="Pearson M."/>
            <person name="Howarth C."/>
            <person name="Larson L."/>
            <person name="White J."/>
            <person name="O'Leary S."/>
            <person name="Kodira C."/>
            <person name="Zeng Q."/>
            <person name="Yandava C."/>
            <person name="Alvarado L."/>
            <person name="Longcore J."/>
            <person name="James T."/>
        </authorList>
    </citation>
    <scope>NUCLEOTIDE SEQUENCE [LARGE SCALE GENOMIC DNA]</scope>
    <source>
        <strain evidence="7 8">JEL423</strain>
    </source>
</reference>
<dbReference type="Pfam" id="PF01195">
    <property type="entry name" value="Pept_tRNA_hydro"/>
    <property type="match status" value="1"/>
</dbReference>
<dbReference type="GO" id="GO:0004045">
    <property type="term" value="F:peptidyl-tRNA hydrolase activity"/>
    <property type="evidence" value="ECO:0007669"/>
    <property type="project" value="UniProtKB-EC"/>
</dbReference>
<dbReference type="GO" id="GO:0000049">
    <property type="term" value="F:tRNA binding"/>
    <property type="evidence" value="ECO:0007669"/>
    <property type="project" value="UniProtKB-KW"/>
</dbReference>
<keyword evidence="2" id="KW-0820">tRNA-binding</keyword>
<evidence type="ECO:0000256" key="6">
    <source>
        <dbReference type="SAM" id="MobiDB-lite"/>
    </source>
</evidence>
<sequence>MTAHSSATLYRACRSLCQPFSTASYSTIPSVTTELQYKQLSPVVGLGNFTYPTTRHSVGMILLDQLLSHFGKPSLQWKTDRSMGGWTAEIQIDSTMPWVARCLQTTNASRKKPSTPSQRSSTPVSPMSNAHRTIHSPIQSNPADIHTDDPWKRTITLLKPAALMNISVKKLHLKPSDCIIIHDDIDRKFGTISLKTGGSANGHNGIKSVMSSMASDAFLRLRVGVGRPENKAHVARFVLEPFDSIEQVALHDSVAPLVHSTLFKTLSQDSILPK</sequence>
<evidence type="ECO:0000313" key="8">
    <source>
        <dbReference type="Proteomes" id="UP000077115"/>
    </source>
</evidence>
<keyword evidence="3" id="KW-0378">Hydrolase</keyword>
<dbReference type="EMBL" id="DS022303">
    <property type="protein sequence ID" value="OAJ40000.1"/>
    <property type="molecule type" value="Genomic_DNA"/>
</dbReference>
<dbReference type="InterPro" id="IPR001328">
    <property type="entry name" value="Pept_tRNA_hydro"/>
</dbReference>
<proteinExistence type="inferred from homology"/>